<dbReference type="Gene3D" id="3.30.530.20">
    <property type="match status" value="1"/>
</dbReference>
<dbReference type="AlphaFoldDB" id="A0A1H8GPW1"/>
<evidence type="ECO:0000259" key="2">
    <source>
        <dbReference type="Pfam" id="PF08327"/>
    </source>
</evidence>
<evidence type="ECO:0000313" key="4">
    <source>
        <dbReference type="Proteomes" id="UP000198984"/>
    </source>
</evidence>
<evidence type="ECO:0000313" key="3">
    <source>
        <dbReference type="EMBL" id="SEN46043.1"/>
    </source>
</evidence>
<dbReference type="InterPro" id="IPR023393">
    <property type="entry name" value="START-like_dom_sf"/>
</dbReference>
<dbReference type="Proteomes" id="UP000198984">
    <property type="component" value="Unassembled WGS sequence"/>
</dbReference>
<accession>A0A1H8GPW1</accession>
<organism evidence="3 4">
    <name type="scientific">Chitinophaga rupis</name>
    <dbReference type="NCBI Taxonomy" id="573321"/>
    <lineage>
        <taxon>Bacteria</taxon>
        <taxon>Pseudomonadati</taxon>
        <taxon>Bacteroidota</taxon>
        <taxon>Chitinophagia</taxon>
        <taxon>Chitinophagales</taxon>
        <taxon>Chitinophagaceae</taxon>
        <taxon>Chitinophaga</taxon>
    </lineage>
</organism>
<dbReference type="OrthoDB" id="287565at2"/>
<dbReference type="CDD" id="cd07814">
    <property type="entry name" value="SRPBCC_CalC_Aha1-like"/>
    <property type="match status" value="1"/>
</dbReference>
<dbReference type="RefSeq" id="WP_089919895.1">
    <property type="nucleotide sequence ID" value="NZ_FOBB01000010.1"/>
</dbReference>
<gene>
    <name evidence="3" type="ORF">SAMN04488505_110210</name>
</gene>
<dbReference type="EMBL" id="FOBB01000010">
    <property type="protein sequence ID" value="SEN46043.1"/>
    <property type="molecule type" value="Genomic_DNA"/>
</dbReference>
<keyword evidence="4" id="KW-1185">Reference proteome</keyword>
<reference evidence="3 4" key="1">
    <citation type="submission" date="2016-10" db="EMBL/GenBank/DDBJ databases">
        <authorList>
            <person name="de Groot N.N."/>
        </authorList>
    </citation>
    <scope>NUCLEOTIDE SEQUENCE [LARGE SCALE GENOMIC DNA]</scope>
    <source>
        <strain evidence="3 4">DSM 21039</strain>
    </source>
</reference>
<evidence type="ECO:0000256" key="1">
    <source>
        <dbReference type="ARBA" id="ARBA00006817"/>
    </source>
</evidence>
<sequence>MNNQNFTVSFLADQTPEEIFNAVNNVHQWWTENIEGSFQKQGDEFEVRFGDVHYSKQKLTEVVPGKKIVWLVTDSHLSFIKNKSEWTGTTISFEIAEQGGQTQLRFTHQGLVPDEECYDACSNAWTGYIQGSLKNLITTGKGQPTPKEKVA</sequence>
<name>A0A1H8GPW1_9BACT</name>
<comment type="similarity">
    <text evidence="1">Belongs to the AHA1 family.</text>
</comment>
<dbReference type="Pfam" id="PF08327">
    <property type="entry name" value="AHSA1"/>
    <property type="match status" value="1"/>
</dbReference>
<feature type="domain" description="Activator of Hsp90 ATPase homologue 1/2-like C-terminal" evidence="2">
    <location>
        <begin position="15"/>
        <end position="136"/>
    </location>
</feature>
<dbReference type="SUPFAM" id="SSF55961">
    <property type="entry name" value="Bet v1-like"/>
    <property type="match status" value="1"/>
</dbReference>
<dbReference type="InterPro" id="IPR013538">
    <property type="entry name" value="ASHA1/2-like_C"/>
</dbReference>
<proteinExistence type="inferred from homology"/>
<dbReference type="STRING" id="573321.SAMN04488505_110210"/>
<protein>
    <submittedName>
        <fullName evidence="3">Uncharacterized conserved protein YndB, AHSA1/START domain</fullName>
    </submittedName>
</protein>